<dbReference type="EMBL" id="JBBXMP010000001">
    <property type="protein sequence ID" value="KAL0072772.1"/>
    <property type="molecule type" value="Genomic_DNA"/>
</dbReference>
<organism evidence="2 3">
    <name type="scientific">Marasmius tenuissimus</name>
    <dbReference type="NCBI Taxonomy" id="585030"/>
    <lineage>
        <taxon>Eukaryota</taxon>
        <taxon>Fungi</taxon>
        <taxon>Dikarya</taxon>
        <taxon>Basidiomycota</taxon>
        <taxon>Agaricomycotina</taxon>
        <taxon>Agaricomycetes</taxon>
        <taxon>Agaricomycetidae</taxon>
        <taxon>Agaricales</taxon>
        <taxon>Marasmiineae</taxon>
        <taxon>Marasmiaceae</taxon>
        <taxon>Marasmius</taxon>
    </lineage>
</organism>
<reference evidence="2 3" key="1">
    <citation type="submission" date="2024-05" db="EMBL/GenBank/DDBJ databases">
        <title>A draft genome resource for the thread blight pathogen Marasmius tenuissimus strain MS-2.</title>
        <authorList>
            <person name="Yulfo-Soto G.E."/>
            <person name="Baruah I.K."/>
            <person name="Amoako-Attah I."/>
            <person name="Bukari Y."/>
            <person name="Meinhardt L.W."/>
            <person name="Bailey B.A."/>
            <person name="Cohen S.P."/>
        </authorList>
    </citation>
    <scope>NUCLEOTIDE SEQUENCE [LARGE SCALE GENOMIC DNA]</scope>
    <source>
        <strain evidence="2 3">MS-2</strain>
    </source>
</reference>
<dbReference type="SUPFAM" id="SSF54909">
    <property type="entry name" value="Dimeric alpha+beta barrel"/>
    <property type="match status" value="1"/>
</dbReference>
<dbReference type="PANTHER" id="PTHR33606:SF3">
    <property type="entry name" value="PROTEIN YCII"/>
    <property type="match status" value="1"/>
</dbReference>
<proteinExistence type="predicted"/>
<dbReference type="Proteomes" id="UP001437256">
    <property type="component" value="Unassembled WGS sequence"/>
</dbReference>
<dbReference type="Gene3D" id="3.30.70.1060">
    <property type="entry name" value="Dimeric alpha+beta barrel"/>
    <property type="match status" value="1"/>
</dbReference>
<sequence length="112" mass="12681">MSFSSQPLKKFVVYAPDKEGTHEMRYQVRQEHLDKVAPLIKSGVIKVGGMMVDPQCDVEAAQKQAVGSLIIYEAESFEKVKEMVESDVYYKSGVWDREKLVITPFLAATPWP</sequence>
<evidence type="ECO:0000313" key="2">
    <source>
        <dbReference type="EMBL" id="KAL0072772.1"/>
    </source>
</evidence>
<dbReference type="PANTHER" id="PTHR33606">
    <property type="entry name" value="PROTEIN YCII"/>
    <property type="match status" value="1"/>
</dbReference>
<dbReference type="Pfam" id="PF03795">
    <property type="entry name" value="YCII"/>
    <property type="match status" value="1"/>
</dbReference>
<name>A0ABR3AHC9_9AGAR</name>
<dbReference type="InterPro" id="IPR005545">
    <property type="entry name" value="YCII"/>
</dbReference>
<evidence type="ECO:0000259" key="1">
    <source>
        <dbReference type="Pfam" id="PF03795"/>
    </source>
</evidence>
<evidence type="ECO:0000313" key="3">
    <source>
        <dbReference type="Proteomes" id="UP001437256"/>
    </source>
</evidence>
<keyword evidence="3" id="KW-1185">Reference proteome</keyword>
<dbReference type="InterPro" id="IPR051807">
    <property type="entry name" value="Sec-metab_biosynth-assoc"/>
</dbReference>
<protein>
    <recommendedName>
        <fullName evidence="1">YCII-related domain-containing protein</fullName>
    </recommendedName>
</protein>
<gene>
    <name evidence="2" type="ORF">AAF712_000535</name>
</gene>
<comment type="caution">
    <text evidence="2">The sequence shown here is derived from an EMBL/GenBank/DDBJ whole genome shotgun (WGS) entry which is preliminary data.</text>
</comment>
<dbReference type="InterPro" id="IPR011008">
    <property type="entry name" value="Dimeric_a/b-barrel"/>
</dbReference>
<feature type="domain" description="YCII-related" evidence="1">
    <location>
        <begin position="10"/>
        <end position="97"/>
    </location>
</feature>
<accession>A0ABR3AHC9</accession>